<accession>A0ACC2N0U1</accession>
<protein>
    <submittedName>
        <fullName evidence="1">Uncharacterized protein</fullName>
    </submittedName>
</protein>
<evidence type="ECO:0000313" key="2">
    <source>
        <dbReference type="Proteomes" id="UP001239111"/>
    </source>
</evidence>
<keyword evidence="2" id="KW-1185">Reference proteome</keyword>
<reference evidence="1" key="1">
    <citation type="submission" date="2023-04" db="EMBL/GenBank/DDBJ databases">
        <title>A chromosome-level genome assembly of the parasitoid wasp Eretmocerus hayati.</title>
        <authorList>
            <person name="Zhong Y."/>
            <person name="Liu S."/>
            <person name="Liu Y."/>
        </authorList>
    </citation>
    <scope>NUCLEOTIDE SEQUENCE</scope>
    <source>
        <strain evidence="1">ZJU_SS_LIU_2023</strain>
    </source>
</reference>
<gene>
    <name evidence="1" type="ORF">QAD02_006437</name>
</gene>
<dbReference type="Proteomes" id="UP001239111">
    <property type="component" value="Chromosome 4"/>
</dbReference>
<proteinExistence type="predicted"/>
<comment type="caution">
    <text evidence="1">The sequence shown here is derived from an EMBL/GenBank/DDBJ whole genome shotgun (WGS) entry which is preliminary data.</text>
</comment>
<dbReference type="EMBL" id="CM056744">
    <property type="protein sequence ID" value="KAJ8664775.1"/>
    <property type="molecule type" value="Genomic_DNA"/>
</dbReference>
<sequence>MVLGCNQVVMICGLLTIAAFYSVAGETPVPIVLWHGMGDSCCFSYSLGQIKNILEARIPGVYVKSIKIGNNLVEDVENSYFKNVNEQVQQVCKELTEDEALKNGYNAIGFSQGAQFLRAVAQRCSSPPMKNLISLGGQHQGVYGLPNCASLQHYLCNQLRKLLNYAAYSKYIQEKFVQAEYWHDPLKESIYKKGSVFLADINNELHVNESYRENLKKLKNFVMVKFEKDSMVEPRISEWFGFYKPGQAVEIETLHESNLYKEDRLGLKEMDAAGKLHFLSVDGNHLQFTDEWFTNNIIDKFLR</sequence>
<organism evidence="1 2">
    <name type="scientific">Eretmocerus hayati</name>
    <dbReference type="NCBI Taxonomy" id="131215"/>
    <lineage>
        <taxon>Eukaryota</taxon>
        <taxon>Metazoa</taxon>
        <taxon>Ecdysozoa</taxon>
        <taxon>Arthropoda</taxon>
        <taxon>Hexapoda</taxon>
        <taxon>Insecta</taxon>
        <taxon>Pterygota</taxon>
        <taxon>Neoptera</taxon>
        <taxon>Endopterygota</taxon>
        <taxon>Hymenoptera</taxon>
        <taxon>Apocrita</taxon>
        <taxon>Proctotrupomorpha</taxon>
        <taxon>Chalcidoidea</taxon>
        <taxon>Aphelinidae</taxon>
        <taxon>Aphelininae</taxon>
        <taxon>Eretmocerus</taxon>
    </lineage>
</organism>
<evidence type="ECO:0000313" key="1">
    <source>
        <dbReference type="EMBL" id="KAJ8664775.1"/>
    </source>
</evidence>
<name>A0ACC2N0U1_9HYME</name>